<comment type="caution">
    <text evidence="1">The sequence shown here is derived from an EMBL/GenBank/DDBJ whole genome shotgun (WGS) entry which is preliminary data.</text>
</comment>
<accession>A0ACC0VVR8</accession>
<dbReference type="Proteomes" id="UP001163321">
    <property type="component" value="Chromosome 6"/>
</dbReference>
<protein>
    <submittedName>
        <fullName evidence="1">Uncharacterized protein</fullName>
    </submittedName>
</protein>
<keyword evidence="2" id="KW-1185">Reference proteome</keyword>
<dbReference type="EMBL" id="CM047585">
    <property type="protein sequence ID" value="KAI9910675.1"/>
    <property type="molecule type" value="Genomic_DNA"/>
</dbReference>
<proteinExistence type="predicted"/>
<reference evidence="1 2" key="1">
    <citation type="journal article" date="2022" name="bioRxiv">
        <title>The genome of the oomycete Peronosclerospora sorghi, a cosmopolitan pathogen of maize and sorghum, is inflated with dispersed pseudogenes.</title>
        <authorList>
            <person name="Fletcher K."/>
            <person name="Martin F."/>
            <person name="Isakeit T."/>
            <person name="Cavanaugh K."/>
            <person name="Magill C."/>
            <person name="Michelmore R."/>
        </authorList>
    </citation>
    <scope>NUCLEOTIDE SEQUENCE [LARGE SCALE GENOMIC DNA]</scope>
    <source>
        <strain evidence="1">P6</strain>
    </source>
</reference>
<organism evidence="1 2">
    <name type="scientific">Peronosclerospora sorghi</name>
    <dbReference type="NCBI Taxonomy" id="230839"/>
    <lineage>
        <taxon>Eukaryota</taxon>
        <taxon>Sar</taxon>
        <taxon>Stramenopiles</taxon>
        <taxon>Oomycota</taxon>
        <taxon>Peronosporomycetes</taxon>
        <taxon>Peronosporales</taxon>
        <taxon>Peronosporaceae</taxon>
        <taxon>Peronosclerospora</taxon>
    </lineage>
</organism>
<gene>
    <name evidence="1" type="ORF">PsorP6_010302</name>
</gene>
<sequence>MLIKLTFEFANITFGSTFLQALGGDATPAVKVSAGTFEWMIKRKSESVPRKEDFKRIRQLEPYTMEKLDKLRNDLESSIERTVRISDYFLRELHKQAQISNRVRLATFAANDIQFHSD</sequence>
<name>A0ACC0VVR8_9STRA</name>
<evidence type="ECO:0000313" key="2">
    <source>
        <dbReference type="Proteomes" id="UP001163321"/>
    </source>
</evidence>
<evidence type="ECO:0000313" key="1">
    <source>
        <dbReference type="EMBL" id="KAI9910675.1"/>
    </source>
</evidence>